<evidence type="ECO:0000313" key="2">
    <source>
        <dbReference type="Proteomes" id="UP000321832"/>
    </source>
</evidence>
<reference evidence="1 2" key="1">
    <citation type="submission" date="2019-08" db="EMBL/GenBank/DDBJ databases">
        <authorList>
            <person name="Khan S.A."/>
            <person name="Jeon C.O."/>
            <person name="Jeong S.E."/>
        </authorList>
    </citation>
    <scope>NUCLEOTIDE SEQUENCE [LARGE SCALE GENOMIC DNA]</scope>
    <source>
        <strain evidence="2">IMCC1728</strain>
    </source>
</reference>
<protein>
    <submittedName>
        <fullName evidence="1">Uncharacterized protein</fullName>
    </submittedName>
</protein>
<sequence length="84" mass="8688">MLDELAKCAAGTCSCPTPQYEKLSAIGVKAEAGGVIVDLKVKPGEQIDTTDIEQCHGTHCAASQPLAVLAQATVRGRSPGAPRR</sequence>
<evidence type="ECO:0000313" key="1">
    <source>
        <dbReference type="EMBL" id="TXC66756.1"/>
    </source>
</evidence>
<keyword evidence="2" id="KW-1185">Reference proteome</keyword>
<accession>A0A5C6U4N3</accession>
<organism evidence="1 2">
    <name type="scientific">Piscinibacter aquaticus</name>
    <dbReference type="NCBI Taxonomy" id="392597"/>
    <lineage>
        <taxon>Bacteria</taxon>
        <taxon>Pseudomonadati</taxon>
        <taxon>Pseudomonadota</taxon>
        <taxon>Betaproteobacteria</taxon>
        <taxon>Burkholderiales</taxon>
        <taxon>Sphaerotilaceae</taxon>
        <taxon>Piscinibacter</taxon>
    </lineage>
</organism>
<gene>
    <name evidence="1" type="ORF">FSC37_15900</name>
</gene>
<dbReference type="Proteomes" id="UP000321832">
    <property type="component" value="Unassembled WGS sequence"/>
</dbReference>
<name>A0A5C6U4N3_9BURK</name>
<proteinExistence type="predicted"/>
<comment type="caution">
    <text evidence="1">The sequence shown here is derived from an EMBL/GenBank/DDBJ whole genome shotgun (WGS) entry which is preliminary data.</text>
</comment>
<dbReference type="EMBL" id="VOPW01000001">
    <property type="protein sequence ID" value="TXC66756.1"/>
    <property type="molecule type" value="Genomic_DNA"/>
</dbReference>
<dbReference type="AlphaFoldDB" id="A0A5C6U4N3"/>